<evidence type="ECO:0000313" key="3">
    <source>
        <dbReference type="Proteomes" id="UP000199515"/>
    </source>
</evidence>
<keyword evidence="3" id="KW-1185">Reference proteome</keyword>
<feature type="transmembrane region" description="Helical" evidence="1">
    <location>
        <begin position="51"/>
        <end position="67"/>
    </location>
</feature>
<dbReference type="RefSeq" id="WP_091294813.1">
    <property type="nucleotide sequence ID" value="NZ_FNON01000007.1"/>
</dbReference>
<dbReference type="EMBL" id="FNON01000007">
    <property type="protein sequence ID" value="SDY89022.1"/>
    <property type="molecule type" value="Genomic_DNA"/>
</dbReference>
<keyword evidence="1" id="KW-0472">Membrane</keyword>
<keyword evidence="1" id="KW-1133">Transmembrane helix</keyword>
<feature type="transmembrane region" description="Helical" evidence="1">
    <location>
        <begin position="152"/>
        <end position="171"/>
    </location>
</feature>
<dbReference type="STRING" id="589385.SAMN05421504_107331"/>
<feature type="transmembrane region" description="Helical" evidence="1">
    <location>
        <begin position="88"/>
        <end position="113"/>
    </location>
</feature>
<feature type="transmembrane region" description="Helical" evidence="1">
    <location>
        <begin position="125"/>
        <end position="145"/>
    </location>
</feature>
<evidence type="ECO:0000256" key="1">
    <source>
        <dbReference type="SAM" id="Phobius"/>
    </source>
</evidence>
<proteinExistence type="predicted"/>
<dbReference type="Proteomes" id="UP000199515">
    <property type="component" value="Unassembled WGS sequence"/>
</dbReference>
<name>A0A1H3NJG4_9PSEU</name>
<feature type="transmembrane region" description="Helical" evidence="1">
    <location>
        <begin position="198"/>
        <end position="220"/>
    </location>
</feature>
<reference evidence="2 3" key="1">
    <citation type="submission" date="2016-10" db="EMBL/GenBank/DDBJ databases">
        <authorList>
            <person name="de Groot N.N."/>
        </authorList>
    </citation>
    <scope>NUCLEOTIDE SEQUENCE [LARGE SCALE GENOMIC DNA]</scope>
    <source>
        <strain evidence="2 3">CPCC 202699</strain>
    </source>
</reference>
<dbReference type="OrthoDB" id="3625703at2"/>
<dbReference type="AlphaFoldDB" id="A0A1H3NJG4"/>
<accession>A0A1H3NJG4</accession>
<gene>
    <name evidence="2" type="ORF">SAMN05421504_107331</name>
</gene>
<keyword evidence="1" id="KW-0812">Transmembrane</keyword>
<organism evidence="2 3">
    <name type="scientific">Amycolatopsis xylanica</name>
    <dbReference type="NCBI Taxonomy" id="589385"/>
    <lineage>
        <taxon>Bacteria</taxon>
        <taxon>Bacillati</taxon>
        <taxon>Actinomycetota</taxon>
        <taxon>Actinomycetes</taxon>
        <taxon>Pseudonocardiales</taxon>
        <taxon>Pseudonocardiaceae</taxon>
        <taxon>Amycolatopsis</taxon>
    </lineage>
</organism>
<feature type="transmembrane region" description="Helical" evidence="1">
    <location>
        <begin position="232"/>
        <end position="251"/>
    </location>
</feature>
<evidence type="ECO:0000313" key="2">
    <source>
        <dbReference type="EMBL" id="SDY89022.1"/>
    </source>
</evidence>
<protein>
    <submittedName>
        <fullName evidence="2">Uncharacterized protein</fullName>
    </submittedName>
</protein>
<sequence length="420" mass="44747">MKRPWFWPLGPASVLLPSAAILVVVLAGTWPRLGWPYPRWVETSTQFHQQFLWAGMIAGTAACFYAVRMNKGDRLFVQPRAPRLGGPVASRHLSLLIGWYAGAYSLALAPLVVTTALRGVGSPDVPVMVSGVVAMAAATALGYAIGTVAPALLAVPITAIGFYALLIAGFANQGDWSTVAPVLFNEPKLGQRESTALVIFRTALFSVVALSAIGLAVTLLRGMAMGVSSMRRWGAVVAYVVLPVSMAAVSLTDPPVLFAVEQDPSSRCERALELTFCVHADNAPRMRQLIDRVEPLLARYGSKPVQFDQIWDQSLVMGGISTDKVGQARIVWIRGDGVIDLGGVDTDLAGIYACAAGPDAPPPPQASAISEDIDRFLASTGAPDSGAFAGMSVEQVQGWIRDHQRKVATCALTDEDLPRR</sequence>